<keyword evidence="2" id="KW-0285">Flavoprotein</keyword>
<evidence type="ECO:0000259" key="6">
    <source>
        <dbReference type="Pfam" id="PF01494"/>
    </source>
</evidence>
<dbReference type="EMBL" id="MU806541">
    <property type="protein sequence ID" value="KAJ3834372.1"/>
    <property type="molecule type" value="Genomic_DNA"/>
</dbReference>
<gene>
    <name evidence="7" type="ORF">F5878DRAFT_544965</name>
</gene>
<protein>
    <recommendedName>
        <fullName evidence="6">FAD-binding domain-containing protein</fullName>
    </recommendedName>
</protein>
<evidence type="ECO:0000313" key="8">
    <source>
        <dbReference type="Proteomes" id="UP001163846"/>
    </source>
</evidence>
<evidence type="ECO:0000313" key="7">
    <source>
        <dbReference type="EMBL" id="KAJ3834372.1"/>
    </source>
</evidence>
<dbReference type="InterPro" id="IPR050493">
    <property type="entry name" value="FAD-dep_Monooxygenase_BioMet"/>
</dbReference>
<proteinExistence type="inferred from homology"/>
<dbReference type="Pfam" id="PF01494">
    <property type="entry name" value="FAD_binding_3"/>
    <property type="match status" value="1"/>
</dbReference>
<dbReference type="AlphaFoldDB" id="A0AA38U8J0"/>
<evidence type="ECO:0000256" key="2">
    <source>
        <dbReference type="ARBA" id="ARBA00022630"/>
    </source>
</evidence>
<dbReference type="InterPro" id="IPR002938">
    <property type="entry name" value="FAD-bd"/>
</dbReference>
<organism evidence="7 8">
    <name type="scientific">Lentinula raphanica</name>
    <dbReference type="NCBI Taxonomy" id="153919"/>
    <lineage>
        <taxon>Eukaryota</taxon>
        <taxon>Fungi</taxon>
        <taxon>Dikarya</taxon>
        <taxon>Basidiomycota</taxon>
        <taxon>Agaricomycotina</taxon>
        <taxon>Agaricomycetes</taxon>
        <taxon>Agaricomycetidae</taxon>
        <taxon>Agaricales</taxon>
        <taxon>Marasmiineae</taxon>
        <taxon>Omphalotaceae</taxon>
        <taxon>Lentinula</taxon>
    </lineage>
</organism>
<dbReference type="GO" id="GO:0071949">
    <property type="term" value="F:FAD binding"/>
    <property type="evidence" value="ECO:0007669"/>
    <property type="project" value="InterPro"/>
</dbReference>
<dbReference type="GO" id="GO:0004497">
    <property type="term" value="F:monooxygenase activity"/>
    <property type="evidence" value="ECO:0007669"/>
    <property type="project" value="UniProtKB-KW"/>
</dbReference>
<comment type="similarity">
    <text evidence="1">Belongs to the paxM FAD-dependent monooxygenase family.</text>
</comment>
<evidence type="ECO:0000256" key="5">
    <source>
        <dbReference type="ARBA" id="ARBA00023033"/>
    </source>
</evidence>
<keyword evidence="8" id="KW-1185">Reference proteome</keyword>
<dbReference type="PRINTS" id="PR00420">
    <property type="entry name" value="RNGMNOXGNASE"/>
</dbReference>
<evidence type="ECO:0000256" key="1">
    <source>
        <dbReference type="ARBA" id="ARBA00007992"/>
    </source>
</evidence>
<feature type="domain" description="FAD-binding" evidence="6">
    <location>
        <begin position="16"/>
        <end position="189"/>
    </location>
</feature>
<dbReference type="SUPFAM" id="SSF51905">
    <property type="entry name" value="FAD/NAD(P)-binding domain"/>
    <property type="match status" value="1"/>
</dbReference>
<evidence type="ECO:0000256" key="3">
    <source>
        <dbReference type="ARBA" id="ARBA00022827"/>
    </source>
</evidence>
<dbReference type="InterPro" id="IPR036188">
    <property type="entry name" value="FAD/NAD-bd_sf"/>
</dbReference>
<keyword evidence="3" id="KW-0274">FAD</keyword>
<accession>A0AA38U8J0</accession>
<dbReference type="PANTHER" id="PTHR13789">
    <property type="entry name" value="MONOOXYGENASE"/>
    <property type="match status" value="1"/>
</dbReference>
<keyword evidence="4" id="KW-0560">Oxidoreductase</keyword>
<dbReference type="Gene3D" id="3.50.50.60">
    <property type="entry name" value="FAD/NAD(P)-binding domain"/>
    <property type="match status" value="1"/>
</dbReference>
<reference evidence="7" key="1">
    <citation type="submission" date="2022-08" db="EMBL/GenBank/DDBJ databases">
        <authorList>
            <consortium name="DOE Joint Genome Institute"/>
            <person name="Min B."/>
            <person name="Riley R."/>
            <person name="Sierra-Patev S."/>
            <person name="Naranjo-Ortiz M."/>
            <person name="Looney B."/>
            <person name="Konkel Z."/>
            <person name="Slot J.C."/>
            <person name="Sakamoto Y."/>
            <person name="Steenwyk J.L."/>
            <person name="Rokas A."/>
            <person name="Carro J."/>
            <person name="Camarero S."/>
            <person name="Ferreira P."/>
            <person name="Molpeceres G."/>
            <person name="Ruiz-Duenas F.J."/>
            <person name="Serrano A."/>
            <person name="Henrissat B."/>
            <person name="Drula E."/>
            <person name="Hughes K.W."/>
            <person name="Mata J.L."/>
            <person name="Ishikawa N.K."/>
            <person name="Vargas-Isla R."/>
            <person name="Ushijima S."/>
            <person name="Smith C.A."/>
            <person name="Ahrendt S."/>
            <person name="Andreopoulos W."/>
            <person name="He G."/>
            <person name="Labutti K."/>
            <person name="Lipzen A."/>
            <person name="Ng V."/>
            <person name="Sandor L."/>
            <person name="Barry K."/>
            <person name="Martinez A.T."/>
            <person name="Xiao Y."/>
            <person name="Gibbons J.G."/>
            <person name="Terashima K."/>
            <person name="Hibbett D.S."/>
            <person name="Grigoriev I.V."/>
        </authorList>
    </citation>
    <scope>NUCLEOTIDE SEQUENCE</scope>
    <source>
        <strain evidence="7">TFB9207</strain>
    </source>
</reference>
<keyword evidence="5" id="KW-0503">Monooxygenase</keyword>
<dbReference type="Proteomes" id="UP001163846">
    <property type="component" value="Unassembled WGS sequence"/>
</dbReference>
<dbReference type="PANTHER" id="PTHR13789:SF314">
    <property type="entry name" value="FAD-BINDING DOMAIN-CONTAINING PROTEIN"/>
    <property type="match status" value="1"/>
</dbReference>
<comment type="caution">
    <text evidence="7">The sequence shown here is derived from an EMBL/GenBank/DDBJ whole genome shotgun (WGS) entry which is preliminary data.</text>
</comment>
<name>A0AA38U8J0_9AGAR</name>
<sequence>MPALPSTSRKALVSARIIIIGASITGLATACILRRSGHEVVVVEKGDGKYRADAHNFRSPPNMTRILQRWGLQSQLAKSGMIIDQLRFLEGQSGKTIGVLKLYEELLRDLMADFLLIQHGDLVSIFQDLARREGVEIRYNTAVVKVERVPLAALLSDGDILHSDLIVGADGPLRSISRDAVLLREIEELPTQHVCFWFSVPLEDLQADPDLENLEGICEKRNWNLWLGDGFVIYGTCHKTSGRYSLCITTEMEGDMTEYQGNWTKQYPVDHFDLRLERFEPRIQKLLKMAGFVIPTCHVYIPEPENLICDLDKVILAGQSAHPTMPDGMHSTAMCIEDVDALDYLLTRIKHVDEIPRVLSAHEELRMERCASARDWESRKLRMLTLLSGEDRDLRDAKIRCLSECEDMEEKEYAFNDLWGEEVDFYAYDPIEQADNWWSMYGTVISRRSSTTDSL</sequence>
<evidence type="ECO:0000256" key="4">
    <source>
        <dbReference type="ARBA" id="ARBA00023002"/>
    </source>
</evidence>